<accession>A0AAV2HMA6</accession>
<dbReference type="SUPFAM" id="SSF52540">
    <property type="entry name" value="P-loop containing nucleoside triphosphate hydrolases"/>
    <property type="match status" value="1"/>
</dbReference>
<evidence type="ECO:0000259" key="4">
    <source>
        <dbReference type="Pfam" id="PF00685"/>
    </source>
</evidence>
<comment type="caution">
    <text evidence="5">The sequence shown here is derived from an EMBL/GenBank/DDBJ whole genome shotgun (WGS) entry which is preliminary data.</text>
</comment>
<evidence type="ECO:0000256" key="3">
    <source>
        <dbReference type="SAM" id="MobiDB-lite"/>
    </source>
</evidence>
<gene>
    <name evidence="5" type="ORF">GSLYS_00009146001</name>
</gene>
<proteinExistence type="inferred from homology"/>
<keyword evidence="6" id="KW-1185">Reference proteome</keyword>
<dbReference type="Proteomes" id="UP001497497">
    <property type="component" value="Unassembled WGS sequence"/>
</dbReference>
<feature type="domain" description="Sulfotransferase" evidence="4">
    <location>
        <begin position="58"/>
        <end position="288"/>
    </location>
</feature>
<dbReference type="PANTHER" id="PTHR11783">
    <property type="entry name" value="SULFOTRANSFERASE SULT"/>
    <property type="match status" value="1"/>
</dbReference>
<dbReference type="EMBL" id="CAXITT010000194">
    <property type="protein sequence ID" value="CAL1535186.1"/>
    <property type="molecule type" value="Genomic_DNA"/>
</dbReference>
<dbReference type="AlphaFoldDB" id="A0AAV2HMA6"/>
<evidence type="ECO:0000256" key="1">
    <source>
        <dbReference type="ARBA" id="ARBA00005771"/>
    </source>
</evidence>
<dbReference type="InterPro" id="IPR000863">
    <property type="entry name" value="Sulfotransferase_dom"/>
</dbReference>
<dbReference type="GO" id="GO:0008146">
    <property type="term" value="F:sulfotransferase activity"/>
    <property type="evidence" value="ECO:0007669"/>
    <property type="project" value="InterPro"/>
</dbReference>
<evidence type="ECO:0000313" key="5">
    <source>
        <dbReference type="EMBL" id="CAL1535186.1"/>
    </source>
</evidence>
<keyword evidence="2" id="KW-0808">Transferase</keyword>
<comment type="similarity">
    <text evidence="1">Belongs to the sulfotransferase 1 family.</text>
</comment>
<reference evidence="5 6" key="1">
    <citation type="submission" date="2024-04" db="EMBL/GenBank/DDBJ databases">
        <authorList>
            <consortium name="Genoscope - CEA"/>
            <person name="William W."/>
        </authorList>
    </citation>
    <scope>NUCLEOTIDE SEQUENCE [LARGE SCALE GENOMIC DNA]</scope>
</reference>
<evidence type="ECO:0000313" key="6">
    <source>
        <dbReference type="Proteomes" id="UP001497497"/>
    </source>
</evidence>
<name>A0AAV2HMA6_LYMST</name>
<sequence length="301" mass="34946">MADEPSQPGDSPQFTVSSNKSVFDVDGHEHKVRSYDGKLVPPFEEKGYREMRDLQLRDDDILLCGYPKTGTHWTWEVVSMIVRKEGEISKVGKKSTFLELGLGKLMDGIPSPRVLSSHMWFDYLPKQISDKKTKLILTVRNPKDTAVSYHNHHVALKALQLYDGPFKNWFQLYMDGQVEYGTFFDYYKDWDNVIKSKPDLSILVVNYEDLKEDLPREIRKIADFLQISLDDQLVEDIAKAAGFEGMKKAYLDLKNFIFKTFFRKGDVGDWKNWFTVAQSERVDEAMKALQGTRFQNLRYTL</sequence>
<organism evidence="5 6">
    <name type="scientific">Lymnaea stagnalis</name>
    <name type="common">Great pond snail</name>
    <name type="synonym">Helix stagnalis</name>
    <dbReference type="NCBI Taxonomy" id="6523"/>
    <lineage>
        <taxon>Eukaryota</taxon>
        <taxon>Metazoa</taxon>
        <taxon>Spiralia</taxon>
        <taxon>Lophotrochozoa</taxon>
        <taxon>Mollusca</taxon>
        <taxon>Gastropoda</taxon>
        <taxon>Heterobranchia</taxon>
        <taxon>Euthyneura</taxon>
        <taxon>Panpulmonata</taxon>
        <taxon>Hygrophila</taxon>
        <taxon>Lymnaeoidea</taxon>
        <taxon>Lymnaeidae</taxon>
        <taxon>Lymnaea</taxon>
    </lineage>
</organism>
<feature type="region of interest" description="Disordered" evidence="3">
    <location>
        <begin position="1"/>
        <end position="20"/>
    </location>
</feature>
<dbReference type="InterPro" id="IPR027417">
    <property type="entry name" value="P-loop_NTPase"/>
</dbReference>
<evidence type="ECO:0000256" key="2">
    <source>
        <dbReference type="ARBA" id="ARBA00022679"/>
    </source>
</evidence>
<dbReference type="Pfam" id="PF00685">
    <property type="entry name" value="Sulfotransfer_1"/>
    <property type="match status" value="1"/>
</dbReference>
<dbReference type="Gene3D" id="3.40.50.300">
    <property type="entry name" value="P-loop containing nucleotide triphosphate hydrolases"/>
    <property type="match status" value="1"/>
</dbReference>
<feature type="compositionally biased region" description="Polar residues" evidence="3">
    <location>
        <begin position="8"/>
        <end position="20"/>
    </location>
</feature>
<protein>
    <recommendedName>
        <fullName evidence="4">Sulfotransferase domain-containing protein</fullName>
    </recommendedName>
</protein>